<proteinExistence type="predicted"/>
<evidence type="ECO:0000313" key="2">
    <source>
        <dbReference type="EMBL" id="KIJ14166.1"/>
    </source>
</evidence>
<keyword evidence="3" id="KW-1185">Reference proteome</keyword>
<dbReference type="HOGENOM" id="CLU_124013_0_0_1"/>
<sequence>MDAPDSVPPSVRLEGEKIRRTSLYVEVDHVETDDAHAKEDEWPPDGEVMGTSMIEKVESRVDPVENTESKSLRRGDELRGREDERVESREVEGKLGEQSKDDGCQQDGRTCDTGGATSGTSHNSKRVGAGPLTEDEANQHRNSKPNVTTGVPRPPTSLPYDTPRPTHIANPPRRHGRLKMQPTKVSQA</sequence>
<evidence type="ECO:0000256" key="1">
    <source>
        <dbReference type="SAM" id="MobiDB-lite"/>
    </source>
</evidence>
<dbReference type="AlphaFoldDB" id="A0A0C9U4R4"/>
<reference evidence="3" key="2">
    <citation type="submission" date="2015-01" db="EMBL/GenBank/DDBJ databases">
        <title>Evolutionary Origins and Diversification of the Mycorrhizal Mutualists.</title>
        <authorList>
            <consortium name="DOE Joint Genome Institute"/>
            <consortium name="Mycorrhizal Genomics Consortium"/>
            <person name="Kohler A."/>
            <person name="Kuo A."/>
            <person name="Nagy L.G."/>
            <person name="Floudas D."/>
            <person name="Copeland A."/>
            <person name="Barry K.W."/>
            <person name="Cichocki N."/>
            <person name="Veneault-Fourrey C."/>
            <person name="LaButti K."/>
            <person name="Lindquist E.A."/>
            <person name="Lipzen A."/>
            <person name="Lundell T."/>
            <person name="Morin E."/>
            <person name="Murat C."/>
            <person name="Riley R."/>
            <person name="Ohm R."/>
            <person name="Sun H."/>
            <person name="Tunlid A."/>
            <person name="Henrissat B."/>
            <person name="Grigoriev I.V."/>
            <person name="Hibbett D.S."/>
            <person name="Martin F."/>
        </authorList>
    </citation>
    <scope>NUCLEOTIDE SEQUENCE [LARGE SCALE GENOMIC DNA]</scope>
    <source>
        <strain evidence="3">ATCC 200175</strain>
    </source>
</reference>
<gene>
    <name evidence="2" type="ORF">PAXINDRAFT_13079</name>
</gene>
<organism evidence="2 3">
    <name type="scientific">Paxillus involutus ATCC 200175</name>
    <dbReference type="NCBI Taxonomy" id="664439"/>
    <lineage>
        <taxon>Eukaryota</taxon>
        <taxon>Fungi</taxon>
        <taxon>Dikarya</taxon>
        <taxon>Basidiomycota</taxon>
        <taxon>Agaricomycotina</taxon>
        <taxon>Agaricomycetes</taxon>
        <taxon>Agaricomycetidae</taxon>
        <taxon>Boletales</taxon>
        <taxon>Paxilineae</taxon>
        <taxon>Paxillaceae</taxon>
        <taxon>Paxillus</taxon>
    </lineage>
</organism>
<feature type="compositionally biased region" description="Basic and acidic residues" evidence="1">
    <location>
        <begin position="55"/>
        <end position="103"/>
    </location>
</feature>
<dbReference type="OrthoDB" id="2712443at2759"/>
<name>A0A0C9U4R4_PAXIN</name>
<accession>A0A0C9U4R4</accession>
<reference evidence="2 3" key="1">
    <citation type="submission" date="2014-06" db="EMBL/GenBank/DDBJ databases">
        <authorList>
            <consortium name="DOE Joint Genome Institute"/>
            <person name="Kuo A."/>
            <person name="Kohler A."/>
            <person name="Nagy L.G."/>
            <person name="Floudas D."/>
            <person name="Copeland A."/>
            <person name="Barry K.W."/>
            <person name="Cichocki N."/>
            <person name="Veneault-Fourrey C."/>
            <person name="LaButti K."/>
            <person name="Lindquist E.A."/>
            <person name="Lipzen A."/>
            <person name="Lundell T."/>
            <person name="Morin E."/>
            <person name="Murat C."/>
            <person name="Sun H."/>
            <person name="Tunlid A."/>
            <person name="Henrissat B."/>
            <person name="Grigoriev I.V."/>
            <person name="Hibbett D.S."/>
            <person name="Martin F."/>
            <person name="Nordberg H.P."/>
            <person name="Cantor M.N."/>
            <person name="Hua S.X."/>
        </authorList>
    </citation>
    <scope>NUCLEOTIDE SEQUENCE [LARGE SCALE GENOMIC DNA]</scope>
    <source>
        <strain evidence="2 3">ATCC 200175</strain>
    </source>
</reference>
<dbReference type="EMBL" id="KN819345">
    <property type="protein sequence ID" value="KIJ14166.1"/>
    <property type="molecule type" value="Genomic_DNA"/>
</dbReference>
<evidence type="ECO:0000313" key="3">
    <source>
        <dbReference type="Proteomes" id="UP000053647"/>
    </source>
</evidence>
<feature type="region of interest" description="Disordered" evidence="1">
    <location>
        <begin position="54"/>
        <end position="188"/>
    </location>
</feature>
<protein>
    <submittedName>
        <fullName evidence="2">Uncharacterized protein</fullName>
    </submittedName>
</protein>
<dbReference type="Proteomes" id="UP000053647">
    <property type="component" value="Unassembled WGS sequence"/>
</dbReference>